<organism evidence="5 6">
    <name type="scientific">Labilithrix luteola</name>
    <dbReference type="NCBI Taxonomy" id="1391654"/>
    <lineage>
        <taxon>Bacteria</taxon>
        <taxon>Pseudomonadati</taxon>
        <taxon>Myxococcota</taxon>
        <taxon>Polyangia</taxon>
        <taxon>Polyangiales</taxon>
        <taxon>Labilitrichaceae</taxon>
        <taxon>Labilithrix</taxon>
    </lineage>
</organism>
<dbReference type="PIRSF" id="PIRSF005578">
    <property type="entry name" value="TlyA"/>
    <property type="match status" value="1"/>
</dbReference>
<dbReference type="SMART" id="SM00363">
    <property type="entry name" value="S4"/>
    <property type="match status" value="1"/>
</dbReference>
<gene>
    <name evidence="5" type="ORF">AKJ09_03462</name>
</gene>
<dbReference type="PANTHER" id="PTHR32319:SF0">
    <property type="entry name" value="BACTERIAL HEMOLYSIN-LIKE PROTEIN"/>
    <property type="match status" value="1"/>
</dbReference>
<keyword evidence="6" id="KW-1185">Reference proteome</keyword>
<dbReference type="InterPro" id="IPR036986">
    <property type="entry name" value="S4_RNA-bd_sf"/>
</dbReference>
<keyword evidence="5" id="KW-0808">Transferase</keyword>
<evidence type="ECO:0000313" key="6">
    <source>
        <dbReference type="Proteomes" id="UP000064967"/>
    </source>
</evidence>
<evidence type="ECO:0000256" key="1">
    <source>
        <dbReference type="ARBA" id="ARBA00022884"/>
    </source>
</evidence>
<dbReference type="RefSeq" id="WP_146648034.1">
    <property type="nucleotide sequence ID" value="NZ_CP012333.1"/>
</dbReference>
<dbReference type="InterPro" id="IPR004538">
    <property type="entry name" value="Hemolysin_A/TlyA"/>
</dbReference>
<dbReference type="Pfam" id="PF01479">
    <property type="entry name" value="S4"/>
    <property type="match status" value="1"/>
</dbReference>
<dbReference type="InterPro" id="IPR002942">
    <property type="entry name" value="S4_RNA-bd"/>
</dbReference>
<dbReference type="InterPro" id="IPR047048">
    <property type="entry name" value="TlyA"/>
</dbReference>
<dbReference type="Gene3D" id="3.10.290.10">
    <property type="entry name" value="RNA-binding S4 domain"/>
    <property type="match status" value="1"/>
</dbReference>
<feature type="domain" description="RNA-binding S4" evidence="4">
    <location>
        <begin position="3"/>
        <end position="68"/>
    </location>
</feature>
<dbReference type="InterPro" id="IPR002877">
    <property type="entry name" value="RNA_MeTrfase_FtsJ_dom"/>
</dbReference>
<evidence type="ECO:0000256" key="3">
    <source>
        <dbReference type="PROSITE-ProRule" id="PRU00182"/>
    </source>
</evidence>
<proteinExistence type="inferred from homology"/>
<dbReference type="SUPFAM" id="SSF55174">
    <property type="entry name" value="Alpha-L RNA-binding motif"/>
    <property type="match status" value="1"/>
</dbReference>
<evidence type="ECO:0000259" key="4">
    <source>
        <dbReference type="SMART" id="SM00363"/>
    </source>
</evidence>
<dbReference type="SUPFAM" id="SSF53335">
    <property type="entry name" value="S-adenosyl-L-methionine-dependent methyltransferases"/>
    <property type="match status" value="1"/>
</dbReference>
<dbReference type="OrthoDB" id="9784736at2"/>
<keyword evidence="1 3" id="KW-0694">RNA-binding</keyword>
<evidence type="ECO:0000313" key="5">
    <source>
        <dbReference type="EMBL" id="AKU96798.1"/>
    </source>
</evidence>
<reference evidence="5 6" key="1">
    <citation type="submission" date="2015-08" db="EMBL/GenBank/DDBJ databases">
        <authorList>
            <person name="Babu N.S."/>
            <person name="Beckwith C.J."/>
            <person name="Beseler K.G."/>
            <person name="Brison A."/>
            <person name="Carone J.V."/>
            <person name="Caskin T.P."/>
            <person name="Diamond M."/>
            <person name="Durham M.E."/>
            <person name="Foxe J.M."/>
            <person name="Go M."/>
            <person name="Henderson B.A."/>
            <person name="Jones I.B."/>
            <person name="McGettigan J.A."/>
            <person name="Micheletti S.J."/>
            <person name="Nasrallah M.E."/>
            <person name="Ortiz D."/>
            <person name="Piller C.R."/>
            <person name="Privatt S.R."/>
            <person name="Schneider S.L."/>
            <person name="Sharp S."/>
            <person name="Smith T.C."/>
            <person name="Stanton J.D."/>
            <person name="Ullery H.E."/>
            <person name="Wilson R.J."/>
            <person name="Serrano M.G."/>
            <person name="Buck G."/>
            <person name="Lee V."/>
            <person name="Wang Y."/>
            <person name="Carvalho R."/>
            <person name="Voegtly L."/>
            <person name="Shi R."/>
            <person name="Duckworth R."/>
            <person name="Johnson A."/>
            <person name="Loviza R."/>
            <person name="Walstead R."/>
            <person name="Shah Z."/>
            <person name="Kiflezghi M."/>
            <person name="Wade K."/>
            <person name="Ball S.L."/>
            <person name="Bradley K.W."/>
            <person name="Asai D.J."/>
            <person name="Bowman C.A."/>
            <person name="Russell D.A."/>
            <person name="Pope W.H."/>
            <person name="Jacobs-Sera D."/>
            <person name="Hendrix R.W."/>
            <person name="Hatfull G.F."/>
        </authorList>
    </citation>
    <scope>NUCLEOTIDE SEQUENCE [LARGE SCALE GENOMIC DNA]</scope>
    <source>
        <strain evidence="5 6">DSM 27648</strain>
    </source>
</reference>
<dbReference type="NCBIfam" id="TIGR00478">
    <property type="entry name" value="tly"/>
    <property type="match status" value="1"/>
</dbReference>
<dbReference type="KEGG" id="llu:AKJ09_03462"/>
<dbReference type="AlphaFoldDB" id="A0A0K1PTD5"/>
<evidence type="ECO:0000256" key="2">
    <source>
        <dbReference type="ARBA" id="ARBA00029460"/>
    </source>
</evidence>
<dbReference type="PATRIC" id="fig|1391654.3.peg.3505"/>
<keyword evidence="5" id="KW-0489">Methyltransferase</keyword>
<name>A0A0K1PTD5_9BACT</name>
<dbReference type="PANTHER" id="PTHR32319">
    <property type="entry name" value="BACTERIAL HEMOLYSIN-LIKE PROTEIN"/>
    <property type="match status" value="1"/>
</dbReference>
<dbReference type="Gene3D" id="3.40.50.150">
    <property type="entry name" value="Vaccinia Virus protein VP39"/>
    <property type="match status" value="1"/>
</dbReference>
<dbReference type="GO" id="GO:0008168">
    <property type="term" value="F:methyltransferase activity"/>
    <property type="evidence" value="ECO:0007669"/>
    <property type="project" value="UniProtKB-KW"/>
</dbReference>
<dbReference type="InterPro" id="IPR029063">
    <property type="entry name" value="SAM-dependent_MTases_sf"/>
</dbReference>
<dbReference type="Pfam" id="PF01728">
    <property type="entry name" value="FtsJ"/>
    <property type="match status" value="1"/>
</dbReference>
<dbReference type="GO" id="GO:0032259">
    <property type="term" value="P:methylation"/>
    <property type="evidence" value="ECO:0007669"/>
    <property type="project" value="UniProtKB-KW"/>
</dbReference>
<protein>
    <submittedName>
        <fullName evidence="5">RNA binding methyltransferase FtsJ like protein</fullName>
    </submittedName>
</protein>
<accession>A0A0K1PTD5</accession>
<dbReference type="GO" id="GO:0003723">
    <property type="term" value="F:RNA binding"/>
    <property type="evidence" value="ECO:0007669"/>
    <property type="project" value="UniProtKB-KW"/>
</dbReference>
<dbReference type="PROSITE" id="PS50889">
    <property type="entry name" value="S4"/>
    <property type="match status" value="1"/>
</dbReference>
<dbReference type="CDD" id="cd00165">
    <property type="entry name" value="S4"/>
    <property type="match status" value="1"/>
</dbReference>
<sequence>MKVRADQLLVTRGLAPTRAKAQALILAGKVHVGETRIDKAGTTLPEDANIVVRGEDHPYVSRGGVKLAGALDTFGVDPQGKRCIDLGASTGGFTDCLLQRGAVYVAAVDVGYGQLAHKLRVDPRVLCLERTNARTLEPAQVGGLADLVVVDASFIGLGKLTEAIARCLLPGGELVALVKPQFEVGREEASKSRGVVRDPEVRARAIGDAIDDVKAAGLEVLGTCDSSLPGPKGNLEAFVHARKKLC</sequence>
<dbReference type="EMBL" id="CP012333">
    <property type="protein sequence ID" value="AKU96798.1"/>
    <property type="molecule type" value="Genomic_DNA"/>
</dbReference>
<dbReference type="Proteomes" id="UP000064967">
    <property type="component" value="Chromosome"/>
</dbReference>
<comment type="similarity">
    <text evidence="2">Belongs to the TlyA family.</text>
</comment>
<dbReference type="STRING" id="1391654.AKJ09_03462"/>